<evidence type="ECO:0000313" key="1">
    <source>
        <dbReference type="EMBL" id="OBZ73079.1"/>
    </source>
</evidence>
<dbReference type="Proteomes" id="UP000092993">
    <property type="component" value="Unassembled WGS sequence"/>
</dbReference>
<protein>
    <submittedName>
        <fullName evidence="1">Uncharacterized protein</fullName>
    </submittedName>
</protein>
<keyword evidence="2" id="KW-1185">Reference proteome</keyword>
<reference evidence="1 2" key="1">
    <citation type="submission" date="2016-03" db="EMBL/GenBank/DDBJ databases">
        <title>Whole genome sequencing of Grifola frondosa 9006-11.</title>
        <authorList>
            <person name="Min B."/>
            <person name="Park H."/>
            <person name="Kim J.-G."/>
            <person name="Cho H."/>
            <person name="Oh Y.-L."/>
            <person name="Kong W.-S."/>
            <person name="Choi I.-G."/>
        </authorList>
    </citation>
    <scope>NUCLEOTIDE SEQUENCE [LARGE SCALE GENOMIC DNA]</scope>
    <source>
        <strain evidence="1 2">9006-11</strain>
    </source>
</reference>
<dbReference type="OrthoDB" id="10588813at2759"/>
<accession>A0A1C7M9L1</accession>
<dbReference type="AlphaFoldDB" id="A0A1C7M9L1"/>
<proteinExistence type="predicted"/>
<comment type="caution">
    <text evidence="1">The sequence shown here is derived from an EMBL/GenBank/DDBJ whole genome shotgun (WGS) entry which is preliminary data.</text>
</comment>
<name>A0A1C7M9L1_GRIFR</name>
<gene>
    <name evidence="1" type="ORF">A0H81_07101</name>
</gene>
<dbReference type="EMBL" id="LUGG01000007">
    <property type="protein sequence ID" value="OBZ73079.1"/>
    <property type="molecule type" value="Genomic_DNA"/>
</dbReference>
<organism evidence="1 2">
    <name type="scientific">Grifola frondosa</name>
    <name type="common">Maitake</name>
    <name type="synonym">Polyporus frondosus</name>
    <dbReference type="NCBI Taxonomy" id="5627"/>
    <lineage>
        <taxon>Eukaryota</taxon>
        <taxon>Fungi</taxon>
        <taxon>Dikarya</taxon>
        <taxon>Basidiomycota</taxon>
        <taxon>Agaricomycotina</taxon>
        <taxon>Agaricomycetes</taxon>
        <taxon>Polyporales</taxon>
        <taxon>Grifolaceae</taxon>
        <taxon>Grifola</taxon>
    </lineage>
</organism>
<sequence length="103" mass="11465">MYRCLLVNTALAPGISTIVCVLSMIIAGPSTTSPTCNEERRNTGVSFTRPTWSKYTLYGVRLLPVHGLLLQLCHLGEDRLAERIECLANAAHLRIVDDDRLRL</sequence>
<evidence type="ECO:0000313" key="2">
    <source>
        <dbReference type="Proteomes" id="UP000092993"/>
    </source>
</evidence>